<evidence type="ECO:0000313" key="4">
    <source>
        <dbReference type="WBParaSite" id="GPUH_0001040101-mRNA-1"/>
    </source>
</evidence>
<name>A0A183DNU7_9BILA</name>
<protein>
    <submittedName>
        <fullName evidence="2 4">Uncharacterized protein</fullName>
    </submittedName>
</protein>
<dbReference type="Proteomes" id="UP000271098">
    <property type="component" value="Unassembled WGS sequence"/>
</dbReference>
<feature type="compositionally biased region" description="Basic and acidic residues" evidence="1">
    <location>
        <begin position="90"/>
        <end position="99"/>
    </location>
</feature>
<dbReference type="AlphaFoldDB" id="A0A183DNU7"/>
<sequence length="99" mass="10889">MRATAIIWWKKEWALIAAAPDAQYPPPPTEERARAGGRAAGAEDMSCLGMWRMLCRSKLTDGVGEEQKKLEGQRPGNNRPAAAATAPEARPQRSREPTF</sequence>
<dbReference type="WBParaSite" id="GPUH_0001040101-mRNA-1">
    <property type="protein sequence ID" value="GPUH_0001040101-mRNA-1"/>
    <property type="gene ID" value="GPUH_0001040101"/>
</dbReference>
<reference evidence="2 3" key="2">
    <citation type="submission" date="2018-11" db="EMBL/GenBank/DDBJ databases">
        <authorList>
            <consortium name="Pathogen Informatics"/>
        </authorList>
    </citation>
    <scope>NUCLEOTIDE SEQUENCE [LARGE SCALE GENOMIC DNA]</scope>
</reference>
<gene>
    <name evidence="2" type="ORF">GPUH_LOCUS10388</name>
</gene>
<evidence type="ECO:0000313" key="3">
    <source>
        <dbReference type="Proteomes" id="UP000271098"/>
    </source>
</evidence>
<organism evidence="4">
    <name type="scientific">Gongylonema pulchrum</name>
    <dbReference type="NCBI Taxonomy" id="637853"/>
    <lineage>
        <taxon>Eukaryota</taxon>
        <taxon>Metazoa</taxon>
        <taxon>Ecdysozoa</taxon>
        <taxon>Nematoda</taxon>
        <taxon>Chromadorea</taxon>
        <taxon>Rhabditida</taxon>
        <taxon>Spirurina</taxon>
        <taxon>Spiruromorpha</taxon>
        <taxon>Spiruroidea</taxon>
        <taxon>Gongylonematidae</taxon>
        <taxon>Gongylonema</taxon>
    </lineage>
</organism>
<proteinExistence type="predicted"/>
<feature type="compositionally biased region" description="Low complexity" evidence="1">
    <location>
        <begin position="74"/>
        <end position="89"/>
    </location>
</feature>
<evidence type="ECO:0000256" key="1">
    <source>
        <dbReference type="SAM" id="MobiDB-lite"/>
    </source>
</evidence>
<keyword evidence="3" id="KW-1185">Reference proteome</keyword>
<dbReference type="EMBL" id="UYRT01077953">
    <property type="protein sequence ID" value="VDN17378.1"/>
    <property type="molecule type" value="Genomic_DNA"/>
</dbReference>
<evidence type="ECO:0000313" key="2">
    <source>
        <dbReference type="EMBL" id="VDN17378.1"/>
    </source>
</evidence>
<feature type="region of interest" description="Disordered" evidence="1">
    <location>
        <begin position="21"/>
        <end position="42"/>
    </location>
</feature>
<accession>A0A183DNU7</accession>
<reference evidence="4" key="1">
    <citation type="submission" date="2016-06" db="UniProtKB">
        <authorList>
            <consortium name="WormBaseParasite"/>
        </authorList>
    </citation>
    <scope>IDENTIFICATION</scope>
</reference>
<feature type="region of interest" description="Disordered" evidence="1">
    <location>
        <begin position="63"/>
        <end position="99"/>
    </location>
</feature>